<dbReference type="HOGENOM" id="CLU_1459363_0_0_0"/>
<dbReference type="KEGG" id="acm:AciX9_0019"/>
<dbReference type="InterPro" id="IPR012296">
    <property type="entry name" value="Nuclease_put_TT1808"/>
</dbReference>
<sequence>MATPVLIPVEQYLSTSYDPDCDYIDGEVQERNRGERPHSLMQLALSAIFYSNRRAWKVLPMPEQRVQTSATRFRIPDVCLIAASDPADPIVHIPPILCVEIISSGQTLRHMQERTDDYLAMGVQQVWVLDPVRREAFIPSPSGVLQPSPDNLNVSGTPIELSWTEILREYDDLAAGR</sequence>
<proteinExistence type="predicted"/>
<feature type="domain" description="Putative restriction endonuclease" evidence="1">
    <location>
        <begin position="11"/>
        <end position="142"/>
    </location>
</feature>
<dbReference type="PANTHER" id="PTHR34107:SF1">
    <property type="entry name" value="SLL0198 PROTEIN"/>
    <property type="match status" value="1"/>
</dbReference>
<dbReference type="Gene3D" id="3.90.1570.10">
    <property type="entry name" value="tt1808, chain A"/>
    <property type="match status" value="1"/>
</dbReference>
<name>E8X450_GRATM</name>
<gene>
    <name evidence="2" type="ordered locus">AciX9_0019</name>
</gene>
<dbReference type="STRING" id="1198114.AciX9_0019"/>
<dbReference type="Proteomes" id="UP000000343">
    <property type="component" value="Chromosome"/>
</dbReference>
<dbReference type="Pfam" id="PF05685">
    <property type="entry name" value="Uma2"/>
    <property type="match status" value="1"/>
</dbReference>
<accession>E8X450</accession>
<evidence type="ECO:0000259" key="1">
    <source>
        <dbReference type="Pfam" id="PF05685"/>
    </source>
</evidence>
<dbReference type="eggNOG" id="COG4636">
    <property type="taxonomic scope" value="Bacteria"/>
</dbReference>
<protein>
    <recommendedName>
        <fullName evidence="1">Putative restriction endonuclease domain-containing protein</fullName>
    </recommendedName>
</protein>
<keyword evidence="3" id="KW-1185">Reference proteome</keyword>
<dbReference type="InterPro" id="IPR008538">
    <property type="entry name" value="Uma2"/>
</dbReference>
<dbReference type="CDD" id="cd06260">
    <property type="entry name" value="DUF820-like"/>
    <property type="match status" value="1"/>
</dbReference>
<dbReference type="EMBL" id="CP002480">
    <property type="protein sequence ID" value="ADW67110.1"/>
    <property type="molecule type" value="Genomic_DNA"/>
</dbReference>
<evidence type="ECO:0000313" key="2">
    <source>
        <dbReference type="EMBL" id="ADW67110.1"/>
    </source>
</evidence>
<dbReference type="SUPFAM" id="SSF52980">
    <property type="entry name" value="Restriction endonuclease-like"/>
    <property type="match status" value="1"/>
</dbReference>
<dbReference type="OrthoDB" id="119052at2"/>
<dbReference type="PANTHER" id="PTHR34107">
    <property type="entry name" value="SLL0198 PROTEIN-RELATED"/>
    <property type="match status" value="1"/>
</dbReference>
<dbReference type="RefSeq" id="WP_013578439.1">
    <property type="nucleotide sequence ID" value="NC_015064.1"/>
</dbReference>
<evidence type="ECO:0000313" key="3">
    <source>
        <dbReference type="Proteomes" id="UP000000343"/>
    </source>
</evidence>
<organism evidence="3">
    <name type="scientific">Granulicella tundricola (strain ATCC BAA-1859 / DSM 23138 / MP5ACTX9)</name>
    <dbReference type="NCBI Taxonomy" id="1198114"/>
    <lineage>
        <taxon>Bacteria</taxon>
        <taxon>Pseudomonadati</taxon>
        <taxon>Acidobacteriota</taxon>
        <taxon>Terriglobia</taxon>
        <taxon>Terriglobales</taxon>
        <taxon>Acidobacteriaceae</taxon>
        <taxon>Granulicella</taxon>
    </lineage>
</organism>
<reference evidence="3" key="1">
    <citation type="submission" date="2011-01" db="EMBL/GenBank/DDBJ databases">
        <title>Complete sequence of chromosome of Acidobacterium sp. MP5ACTX9.</title>
        <authorList>
            <consortium name="US DOE Joint Genome Institute"/>
            <person name="Lucas S."/>
            <person name="Copeland A."/>
            <person name="Lapidus A."/>
            <person name="Cheng J.-F."/>
            <person name="Goodwin L."/>
            <person name="Pitluck S."/>
            <person name="Teshima H."/>
            <person name="Detter J.C."/>
            <person name="Han C."/>
            <person name="Tapia R."/>
            <person name="Land M."/>
            <person name="Hauser L."/>
            <person name="Kyrpides N."/>
            <person name="Ivanova N."/>
            <person name="Ovchinnikova G."/>
            <person name="Pagani I."/>
            <person name="Rawat S.R."/>
            <person name="Mannisto M."/>
            <person name="Haggblom M.M."/>
            <person name="Woyke T."/>
        </authorList>
    </citation>
    <scope>NUCLEOTIDE SEQUENCE [LARGE SCALE GENOMIC DNA]</scope>
    <source>
        <strain evidence="3">MP5ACTX9</strain>
    </source>
</reference>
<dbReference type="InterPro" id="IPR011335">
    <property type="entry name" value="Restrct_endonuc-II-like"/>
</dbReference>
<dbReference type="PaxDb" id="1198114-AciX9_0019"/>
<dbReference type="AlphaFoldDB" id="E8X450"/>